<dbReference type="RefSeq" id="XP_006822697.1">
    <property type="nucleotide sequence ID" value="XM_006822634.1"/>
</dbReference>
<sequence>MEGGQMICTVFLLCGIIFGNAEFDTSNLSWETLDELEQLEDVFGYVPNFTGKPRPIYREDLPSDYIAYWELEINETEFVIISSSAKTGDYRLTQEGPLPSPITLLDNYALLAESECHRYYMLSPAGQMICRNNLHEIVAITTEISPILRKDVGGTKMEMDELVRLLVEQKKEIQEEWDQRRVTVEQSGVWSTISKYDKQTLENDDENDHINLFYNETYSEQAISPGEKIYIPLGNAIGELIITVVPINISMTPEEMFSWQLRLCQALLDVCDPKSYKTIDENKLHVDAMGRRVLVLELHDDSNFLDDLLEETEIGFHIEIHFGDGEVVLRRFGVDLSYDTRHREKRRTERRSWTGFTYTYIPSENLFPDYNQHDIDGCMSGCGPVAWAMVFGYYDRMAHNDYQSPHYQSLYRCGSSGTTGSDSCEAPSYMTDTVKGYVEDIRRELGTFCLAGQGATLQSDMDNVQEFYRARQGSRARISTCKTGRPFSLVGVYNERVADNIIDNLEDGRPVIVGYRVDGKFLKQHYAVATQLRRRSRRYRHCIWSLCSGWATEWDNDIYLHNGWGGTGNGWRTAEGFFAAVARPTE</sequence>
<keyword evidence="2" id="KW-1185">Reference proteome</keyword>
<dbReference type="GeneID" id="102802361"/>
<organism evidence="2 3">
    <name type="scientific">Saccoglossus kowalevskii</name>
    <name type="common">Acorn worm</name>
    <dbReference type="NCBI Taxonomy" id="10224"/>
    <lineage>
        <taxon>Eukaryota</taxon>
        <taxon>Metazoa</taxon>
        <taxon>Hemichordata</taxon>
        <taxon>Enteropneusta</taxon>
        <taxon>Harrimaniidae</taxon>
        <taxon>Saccoglossus</taxon>
    </lineage>
</organism>
<keyword evidence="1" id="KW-0732">Signal</keyword>
<dbReference type="Gene3D" id="3.90.70.50">
    <property type="entry name" value="Peptidase C10, streptopain"/>
    <property type="match status" value="1"/>
</dbReference>
<proteinExistence type="predicted"/>
<gene>
    <name evidence="3" type="primary">LOC102802361</name>
</gene>
<feature type="signal peptide" evidence="1">
    <location>
        <begin position="1"/>
        <end position="21"/>
    </location>
</feature>
<accession>A0ABM0MRQ6</accession>
<evidence type="ECO:0000256" key="1">
    <source>
        <dbReference type="SAM" id="SignalP"/>
    </source>
</evidence>
<evidence type="ECO:0000313" key="2">
    <source>
        <dbReference type="Proteomes" id="UP000694865"/>
    </source>
</evidence>
<protein>
    <submittedName>
        <fullName evidence="3">Uncharacterized protein LOC102802361</fullName>
    </submittedName>
</protein>
<evidence type="ECO:0000313" key="3">
    <source>
        <dbReference type="RefSeq" id="XP_006822697.1"/>
    </source>
</evidence>
<name>A0ABM0MRQ6_SACKO</name>
<reference evidence="3" key="1">
    <citation type="submission" date="2025-08" db="UniProtKB">
        <authorList>
            <consortium name="RefSeq"/>
        </authorList>
    </citation>
    <scope>IDENTIFICATION</scope>
    <source>
        <tissue evidence="3">Testes</tissue>
    </source>
</reference>
<dbReference type="Proteomes" id="UP000694865">
    <property type="component" value="Unplaced"/>
</dbReference>
<dbReference type="InterPro" id="IPR044934">
    <property type="entry name" value="Streptopain_sf"/>
</dbReference>
<feature type="chain" id="PRO_5045861089" evidence="1">
    <location>
        <begin position="22"/>
        <end position="586"/>
    </location>
</feature>